<dbReference type="InterPro" id="IPR036806">
    <property type="entry name" value="YozE_SAM-like_sf"/>
</dbReference>
<accession>A0ABY7TUB3</accession>
<gene>
    <name evidence="2" type="ORF">PQ455_10560</name>
</gene>
<name>A0ABY7TUB3_9SPHN</name>
<organism evidence="2 3">
    <name type="scientific">Sphingomonas naphthae</name>
    <dbReference type="NCBI Taxonomy" id="1813468"/>
    <lineage>
        <taxon>Bacteria</taxon>
        <taxon>Pseudomonadati</taxon>
        <taxon>Pseudomonadota</taxon>
        <taxon>Alphaproteobacteria</taxon>
        <taxon>Sphingomonadales</taxon>
        <taxon>Sphingomonadaceae</taxon>
        <taxon>Sphingomonas</taxon>
    </lineage>
</organism>
<dbReference type="InterPro" id="IPR023089">
    <property type="entry name" value="YozE_SAM-like"/>
</dbReference>
<proteinExistence type="predicted"/>
<keyword evidence="3" id="KW-1185">Reference proteome</keyword>
<protein>
    <submittedName>
        <fullName evidence="2">YozE family protein</fullName>
    </submittedName>
</protein>
<dbReference type="Proteomes" id="UP001220395">
    <property type="component" value="Chromosome"/>
</dbReference>
<feature type="domain" description="YozE SAM-like" evidence="1">
    <location>
        <begin position="17"/>
        <end position="78"/>
    </location>
</feature>
<dbReference type="RefSeq" id="WP_273691346.1">
    <property type="nucleotide sequence ID" value="NZ_CP117411.1"/>
</dbReference>
<dbReference type="SUPFAM" id="SSF140652">
    <property type="entry name" value="YozE-like"/>
    <property type="match status" value="1"/>
</dbReference>
<reference evidence="2 3" key="1">
    <citation type="submission" date="2023-02" db="EMBL/GenBank/DDBJ databases">
        <title>Genome sequence of Sphingomonas naphthae.</title>
        <authorList>
            <person name="Kim S."/>
            <person name="Heo J."/>
            <person name="Kwon S.-W."/>
        </authorList>
    </citation>
    <scope>NUCLEOTIDE SEQUENCE [LARGE SCALE GENOMIC DNA]</scope>
    <source>
        <strain evidence="2 3">KACC 18716</strain>
    </source>
</reference>
<evidence type="ECO:0000259" key="1">
    <source>
        <dbReference type="Pfam" id="PF06855"/>
    </source>
</evidence>
<dbReference type="Pfam" id="PF06855">
    <property type="entry name" value="YozE_SAM_like"/>
    <property type="match status" value="1"/>
</dbReference>
<evidence type="ECO:0000313" key="3">
    <source>
        <dbReference type="Proteomes" id="UP001220395"/>
    </source>
</evidence>
<dbReference type="EMBL" id="CP117411">
    <property type="protein sequence ID" value="WCT75444.1"/>
    <property type="molecule type" value="Genomic_DNA"/>
</dbReference>
<sequence>MWRHIVIAHQSDTPKATFGSWLLAQKSRSDAVGHLAQAAATDRQFPRDGDPKAVSRRLNQLGADTEMHEALEAAELDYHCH</sequence>
<evidence type="ECO:0000313" key="2">
    <source>
        <dbReference type="EMBL" id="WCT75444.1"/>
    </source>
</evidence>
<dbReference type="Gene3D" id="1.10.150.260">
    <property type="entry name" value="YozE SAM-like"/>
    <property type="match status" value="1"/>
</dbReference>